<keyword evidence="4" id="KW-0057">Aromatic amino acid biosynthesis</keyword>
<sequence>MSAGVIDKAEREITITPQEALQRTIEHREIFHDEMIALMRQIMNGEVSPLMTAAIITGLRVKKETVGEITGAARVMRELSAKVEAPLHPHFLDIVGTGGDGASSFNISTAAMFVAAAAGARVAKHGGRSVSSKSGSADVLEALGASIDLAPAQVARCMVETDIGFMFAPNHHPAMKVVAPVRKEMGVRTLFNILGPLTNPAGAPNILMGVFHPDLVGIQVRALQALGADHAMVVWGRDGMDEISLGAATLVGELRHGVVREYEIEPEDYGLAMASSRNLRVENAEESKAMLLDALRGHRGVPHDIVCLNAGAALYAADVADTIADGIELARVTIASGAAHAKMQAFVTATQRLAARG</sequence>
<accession>A0ABW0JNT7</accession>
<keyword evidence="1 4" id="KW-0328">Glycosyltransferase</keyword>
<name>A0ABW0JNT7_9GAMM</name>
<comment type="pathway">
    <text evidence="4">Amino-acid biosynthesis; L-tryptophan biosynthesis; L-tryptophan from chorismate: step 2/5.</text>
</comment>
<evidence type="ECO:0000259" key="5">
    <source>
        <dbReference type="Pfam" id="PF00591"/>
    </source>
</evidence>
<evidence type="ECO:0000256" key="4">
    <source>
        <dbReference type="HAMAP-Rule" id="MF_00211"/>
    </source>
</evidence>
<comment type="caution">
    <text evidence="4">Lacks conserved residue(s) required for the propagation of feature annotation.</text>
</comment>
<dbReference type="InterPro" id="IPR005940">
    <property type="entry name" value="Anthranilate_Pribosyl_Tfrase"/>
</dbReference>
<feature type="binding site" evidence="4">
    <location>
        <position position="241"/>
    </location>
    <ligand>
        <name>Mg(2+)</name>
        <dbReference type="ChEBI" id="CHEBI:18420"/>
        <label>2</label>
    </ligand>
</feature>
<dbReference type="Pfam" id="PF02885">
    <property type="entry name" value="Glycos_trans_3N"/>
    <property type="match status" value="1"/>
</dbReference>
<feature type="binding site" evidence="4">
    <location>
        <position position="242"/>
    </location>
    <ligand>
        <name>Mg(2+)</name>
        <dbReference type="ChEBI" id="CHEBI:18420"/>
        <label>2</label>
    </ligand>
</feature>
<gene>
    <name evidence="4 7" type="primary">trpD</name>
    <name evidence="7" type="ORF">ACFPME_12670</name>
</gene>
<dbReference type="SUPFAM" id="SSF47648">
    <property type="entry name" value="Nucleoside phosphorylase/phosphoribosyltransferase N-terminal domain"/>
    <property type="match status" value="1"/>
</dbReference>
<feature type="binding site" evidence="4">
    <location>
        <position position="136"/>
    </location>
    <ligand>
        <name>5-phospho-alpha-D-ribose 1-diphosphate</name>
        <dbReference type="ChEBI" id="CHEBI:58017"/>
    </ligand>
</feature>
<comment type="cofactor">
    <cofactor evidence="4">
        <name>Mg(2+)</name>
        <dbReference type="ChEBI" id="CHEBI:18420"/>
    </cofactor>
    <text evidence="4">Binds 2 magnesium ions per monomer.</text>
</comment>
<dbReference type="SUPFAM" id="SSF52418">
    <property type="entry name" value="Nucleoside phosphorylase/phosphoribosyltransferase catalytic domain"/>
    <property type="match status" value="1"/>
</dbReference>
<dbReference type="EMBL" id="JBHSMK010000008">
    <property type="protein sequence ID" value="MFC5437415.1"/>
    <property type="molecule type" value="Genomic_DNA"/>
</dbReference>
<dbReference type="RefSeq" id="WP_377305839.1">
    <property type="nucleotide sequence ID" value="NZ_JBHSMK010000008.1"/>
</dbReference>
<feature type="domain" description="Glycosyl transferase family 3" evidence="5">
    <location>
        <begin position="89"/>
        <end position="339"/>
    </location>
</feature>
<evidence type="ECO:0000259" key="6">
    <source>
        <dbReference type="Pfam" id="PF02885"/>
    </source>
</evidence>
<evidence type="ECO:0000256" key="2">
    <source>
        <dbReference type="ARBA" id="ARBA00022679"/>
    </source>
</evidence>
<comment type="subunit">
    <text evidence="4">Homodimer.</text>
</comment>
<comment type="similarity">
    <text evidence="4">Belongs to the anthranilate phosphoribosyltransferase family.</text>
</comment>
<feature type="binding site" evidence="4">
    <location>
        <position position="96"/>
    </location>
    <ligand>
        <name>5-phospho-alpha-D-ribose 1-diphosphate</name>
        <dbReference type="ChEBI" id="CHEBI:58017"/>
    </ligand>
</feature>
<proteinExistence type="inferred from homology"/>
<keyword evidence="2 4" id="KW-0808">Transferase</keyword>
<dbReference type="InterPro" id="IPR017459">
    <property type="entry name" value="Glycosyl_Trfase_fam3_N_dom"/>
</dbReference>
<reference evidence="8" key="1">
    <citation type="journal article" date="2019" name="Int. J. Syst. Evol. Microbiol.">
        <title>The Global Catalogue of Microorganisms (GCM) 10K type strain sequencing project: providing services to taxonomists for standard genome sequencing and annotation.</title>
        <authorList>
            <consortium name="The Broad Institute Genomics Platform"/>
            <consortium name="The Broad Institute Genome Sequencing Center for Infectious Disease"/>
            <person name="Wu L."/>
            <person name="Ma J."/>
        </authorList>
    </citation>
    <scope>NUCLEOTIDE SEQUENCE [LARGE SCALE GENOMIC DNA]</scope>
    <source>
        <strain evidence="8">JCM 17130</strain>
    </source>
</reference>
<dbReference type="PANTHER" id="PTHR43285">
    <property type="entry name" value="ANTHRANILATE PHOSPHORIBOSYLTRANSFERASE"/>
    <property type="match status" value="1"/>
</dbReference>
<dbReference type="Pfam" id="PF00591">
    <property type="entry name" value="Glycos_transf_3"/>
    <property type="match status" value="1"/>
</dbReference>
<evidence type="ECO:0000256" key="3">
    <source>
        <dbReference type="ARBA" id="ARBA00022822"/>
    </source>
</evidence>
<evidence type="ECO:0000313" key="7">
    <source>
        <dbReference type="EMBL" id="MFC5437415.1"/>
    </source>
</evidence>
<feature type="binding site" evidence="4">
    <location>
        <begin position="124"/>
        <end position="132"/>
    </location>
    <ligand>
        <name>5-phospho-alpha-D-ribose 1-diphosphate</name>
        <dbReference type="ChEBI" id="CHEBI:58017"/>
    </ligand>
</feature>
<keyword evidence="4" id="KW-0479">Metal-binding</keyword>
<dbReference type="NCBIfam" id="TIGR01245">
    <property type="entry name" value="trpD"/>
    <property type="match status" value="1"/>
</dbReference>
<feature type="binding site" evidence="4">
    <location>
        <position position="104"/>
    </location>
    <ligand>
        <name>5-phospho-alpha-D-ribose 1-diphosphate</name>
        <dbReference type="ChEBI" id="CHEBI:58017"/>
    </ligand>
</feature>
<feature type="binding site" evidence="4">
    <location>
        <position position="182"/>
    </location>
    <ligand>
        <name>anthranilate</name>
        <dbReference type="ChEBI" id="CHEBI:16567"/>
        <label>2</label>
    </ligand>
</feature>
<dbReference type="Gene3D" id="1.20.970.10">
    <property type="entry name" value="Transferase, Pyrimidine Nucleoside Phosphorylase, Chain C"/>
    <property type="match status" value="1"/>
</dbReference>
<feature type="binding site" evidence="4">
    <location>
        <position position="108"/>
    </location>
    <ligand>
        <name>Mg(2+)</name>
        <dbReference type="ChEBI" id="CHEBI:18420"/>
        <label>1</label>
    </ligand>
</feature>
<dbReference type="InterPro" id="IPR035902">
    <property type="entry name" value="Nuc_phospho_transferase"/>
</dbReference>
<keyword evidence="3 4" id="KW-0822">Tryptophan biosynthesis</keyword>
<dbReference type="EC" id="2.4.2.18" evidence="4"/>
<evidence type="ECO:0000256" key="1">
    <source>
        <dbReference type="ARBA" id="ARBA00022676"/>
    </source>
</evidence>
<keyword evidence="4" id="KW-0028">Amino-acid biosynthesis</keyword>
<keyword evidence="4" id="KW-0460">Magnesium</keyword>
<evidence type="ECO:0000313" key="8">
    <source>
        <dbReference type="Proteomes" id="UP001596013"/>
    </source>
</evidence>
<organism evidence="7 8">
    <name type="scientific">Rhodanobacter umsongensis</name>
    <dbReference type="NCBI Taxonomy" id="633153"/>
    <lineage>
        <taxon>Bacteria</taxon>
        <taxon>Pseudomonadati</taxon>
        <taxon>Pseudomonadota</taxon>
        <taxon>Gammaproteobacteria</taxon>
        <taxon>Lysobacterales</taxon>
        <taxon>Rhodanobacteraceae</taxon>
        <taxon>Rhodanobacter</taxon>
    </lineage>
</organism>
<dbReference type="HAMAP" id="MF_00211">
    <property type="entry name" value="TrpD"/>
    <property type="match status" value="1"/>
</dbReference>
<feature type="binding site" evidence="4">
    <location>
        <begin position="99"/>
        <end position="100"/>
    </location>
    <ligand>
        <name>5-phospho-alpha-D-ribose 1-diphosphate</name>
        <dbReference type="ChEBI" id="CHEBI:58017"/>
    </ligand>
</feature>
<dbReference type="GO" id="GO:0004048">
    <property type="term" value="F:anthranilate phosphoribosyltransferase activity"/>
    <property type="evidence" value="ECO:0007669"/>
    <property type="project" value="UniProtKB-EC"/>
</dbReference>
<dbReference type="Proteomes" id="UP001596013">
    <property type="component" value="Unassembled WGS sequence"/>
</dbReference>
<dbReference type="PANTHER" id="PTHR43285:SF2">
    <property type="entry name" value="ANTHRANILATE PHOSPHORIBOSYLTRANSFERASE"/>
    <property type="match status" value="1"/>
</dbReference>
<comment type="caution">
    <text evidence="7">The sequence shown here is derived from an EMBL/GenBank/DDBJ whole genome shotgun (WGS) entry which is preliminary data.</text>
</comment>
<feature type="binding site" evidence="4">
    <location>
        <position position="96"/>
    </location>
    <ligand>
        <name>anthranilate</name>
        <dbReference type="ChEBI" id="CHEBI:16567"/>
        <label>1</label>
    </ligand>
</feature>
<dbReference type="Gene3D" id="3.40.1030.10">
    <property type="entry name" value="Nucleoside phosphorylase/phosphoribosyltransferase catalytic domain"/>
    <property type="match status" value="1"/>
</dbReference>
<feature type="binding site" evidence="4">
    <location>
        <begin position="106"/>
        <end position="109"/>
    </location>
    <ligand>
        <name>5-phospho-alpha-D-ribose 1-diphosphate</name>
        <dbReference type="ChEBI" id="CHEBI:58017"/>
    </ligand>
</feature>
<comment type="function">
    <text evidence="4">Catalyzes the transfer of the phosphoribosyl group of 5-phosphorylribose-1-pyrophosphate (PRPP) to anthranilate to yield N-(5'-phosphoribosyl)-anthranilate (PRA).</text>
</comment>
<comment type="catalytic activity">
    <reaction evidence="4">
        <text>N-(5-phospho-beta-D-ribosyl)anthranilate + diphosphate = 5-phospho-alpha-D-ribose 1-diphosphate + anthranilate</text>
        <dbReference type="Rhea" id="RHEA:11768"/>
        <dbReference type="ChEBI" id="CHEBI:16567"/>
        <dbReference type="ChEBI" id="CHEBI:18277"/>
        <dbReference type="ChEBI" id="CHEBI:33019"/>
        <dbReference type="ChEBI" id="CHEBI:58017"/>
        <dbReference type="EC" id="2.4.2.18"/>
    </reaction>
</comment>
<dbReference type="InterPro" id="IPR000312">
    <property type="entry name" value="Glycosyl_Trfase_fam3"/>
</dbReference>
<dbReference type="InterPro" id="IPR036320">
    <property type="entry name" value="Glycosyl_Trfase_fam3_N_dom_sf"/>
</dbReference>
<protein>
    <recommendedName>
        <fullName evidence="4">Anthranilate phosphoribosyltransferase</fullName>
        <ecNumber evidence="4">2.4.2.18</ecNumber>
    </recommendedName>
</protein>
<feature type="domain" description="Glycosyl transferase family 3 N-terminal" evidence="6">
    <location>
        <begin position="18"/>
        <end position="79"/>
    </location>
</feature>
<keyword evidence="8" id="KW-1185">Reference proteome</keyword>
<feature type="binding site" evidence="4">
    <location>
        <position position="242"/>
    </location>
    <ligand>
        <name>Mg(2+)</name>
        <dbReference type="ChEBI" id="CHEBI:18420"/>
        <label>1</label>
    </ligand>
</feature>